<dbReference type="Proteomes" id="UP000280395">
    <property type="component" value="Unassembled WGS sequence"/>
</dbReference>
<evidence type="ECO:0000313" key="1">
    <source>
        <dbReference type="EMBL" id="RMU44174.1"/>
    </source>
</evidence>
<reference evidence="1 2" key="1">
    <citation type="submission" date="2018-08" db="EMBL/GenBank/DDBJ databases">
        <title>Recombination of ecologically and evolutionarily significant loci maintains genetic cohesion in the Pseudomonas syringae species complex.</title>
        <authorList>
            <person name="Dillon M."/>
            <person name="Thakur S."/>
            <person name="Almeida R.N.D."/>
            <person name="Weir B.S."/>
            <person name="Guttman D.S."/>
        </authorList>
    </citation>
    <scope>NUCLEOTIDE SEQUENCE [LARGE SCALE GENOMIC DNA]</scope>
    <source>
        <strain evidence="1 2">ICMP 14479</strain>
    </source>
</reference>
<dbReference type="EMBL" id="RBUA01001373">
    <property type="protein sequence ID" value="RMU44174.1"/>
    <property type="molecule type" value="Genomic_DNA"/>
</dbReference>
<comment type="caution">
    <text evidence="1">The sequence shown here is derived from an EMBL/GenBank/DDBJ whole genome shotgun (WGS) entry which is preliminary data.</text>
</comment>
<accession>A0A3M5UF70</accession>
<protein>
    <submittedName>
        <fullName evidence="1">Uncharacterized protein</fullName>
    </submittedName>
</protein>
<organism evidence="1 2">
    <name type="scientific">Pseudomonas syringae pv. avii</name>
    <dbReference type="NCBI Taxonomy" id="663959"/>
    <lineage>
        <taxon>Bacteria</taxon>
        <taxon>Pseudomonadati</taxon>
        <taxon>Pseudomonadota</taxon>
        <taxon>Gammaproteobacteria</taxon>
        <taxon>Pseudomonadales</taxon>
        <taxon>Pseudomonadaceae</taxon>
        <taxon>Pseudomonas</taxon>
        <taxon>Pseudomonas syringae</taxon>
    </lineage>
</organism>
<gene>
    <name evidence="1" type="ORF">ALP29_201302</name>
</gene>
<sequence length="142" mass="15199">MLHHTAAVRRTFAGLFGRPRSVFGVARHFLDGRGHFVHGRGDLVDFVFLQCDASTGLFADSRQLLGGCGDLRDTVADAADKAAQGNGHVLHGVLQQAQFVLTGRTGILSQVTVGDPARGDDCIVQRNGDLASDQQRSKDTTQ</sequence>
<dbReference type="AlphaFoldDB" id="A0A3M5UF70"/>
<evidence type="ECO:0000313" key="2">
    <source>
        <dbReference type="Proteomes" id="UP000280395"/>
    </source>
</evidence>
<proteinExistence type="predicted"/>
<name>A0A3M5UF70_PSESX</name>